<name>A0A371JZ71_9GAMM</name>
<evidence type="ECO:0000256" key="1">
    <source>
        <dbReference type="SAM" id="SignalP"/>
    </source>
</evidence>
<dbReference type="EMBL" id="QTSU01000002">
    <property type="protein sequence ID" value="RDZ26979.1"/>
    <property type="molecule type" value="Genomic_DNA"/>
</dbReference>
<dbReference type="OrthoDB" id="6027295at2"/>
<reference evidence="2 3" key="1">
    <citation type="submission" date="2018-08" db="EMBL/GenBank/DDBJ databases">
        <title>Lysobacter sp. zong2l5, whole genome shotgun sequence.</title>
        <authorList>
            <person name="Zhang X."/>
            <person name="Feng G."/>
            <person name="Zhu H."/>
        </authorList>
    </citation>
    <scope>NUCLEOTIDE SEQUENCE [LARGE SCALE GENOMIC DNA]</scope>
    <source>
        <strain evidence="3">zong2l5</strain>
    </source>
</reference>
<dbReference type="RefSeq" id="WP_115859357.1">
    <property type="nucleotide sequence ID" value="NZ_QTSU01000002.1"/>
</dbReference>
<feature type="chain" id="PRO_5017002982" evidence="1">
    <location>
        <begin position="23"/>
        <end position="159"/>
    </location>
</feature>
<dbReference type="AlphaFoldDB" id="A0A371JZ71"/>
<dbReference type="Proteomes" id="UP000264492">
    <property type="component" value="Unassembled WGS sequence"/>
</dbReference>
<keyword evidence="1" id="KW-0732">Signal</keyword>
<evidence type="ECO:0000313" key="3">
    <source>
        <dbReference type="Proteomes" id="UP000264492"/>
    </source>
</evidence>
<feature type="signal peptide" evidence="1">
    <location>
        <begin position="1"/>
        <end position="22"/>
    </location>
</feature>
<protein>
    <submittedName>
        <fullName evidence="2">Uncharacterized protein</fullName>
    </submittedName>
</protein>
<comment type="caution">
    <text evidence="2">The sequence shown here is derived from an EMBL/GenBank/DDBJ whole genome shotgun (WGS) entry which is preliminary data.</text>
</comment>
<accession>A0A371JZ71</accession>
<proteinExistence type="predicted"/>
<organism evidence="2 3">
    <name type="scientific">Lysobacter silvisoli</name>
    <dbReference type="NCBI Taxonomy" id="2293254"/>
    <lineage>
        <taxon>Bacteria</taxon>
        <taxon>Pseudomonadati</taxon>
        <taxon>Pseudomonadota</taxon>
        <taxon>Gammaproteobacteria</taxon>
        <taxon>Lysobacterales</taxon>
        <taxon>Lysobacteraceae</taxon>
        <taxon>Lysobacter</taxon>
    </lineage>
</organism>
<keyword evidence="3" id="KW-1185">Reference proteome</keyword>
<evidence type="ECO:0000313" key="2">
    <source>
        <dbReference type="EMBL" id="RDZ26979.1"/>
    </source>
</evidence>
<sequence length="159" mass="17445">MTRPALLRLFGLSLLFATCAHAHDPLAKSGEGWCLDPNTSPKIVSTFSITPAALSQYRSEHLPLLGQEAEEYCLPEKTCGIVDEWYWANQAAHDQCSALGVKSIDPGQQPMPFVQGPDDFDPDNGAHHELYRFKDGNLKGVCVVCVDNRVAPQPLAPDR</sequence>
<gene>
    <name evidence="2" type="ORF">DX914_11955</name>
</gene>